<feature type="compositionally biased region" description="Low complexity" evidence="1">
    <location>
        <begin position="227"/>
        <end position="236"/>
    </location>
</feature>
<comment type="caution">
    <text evidence="2">The sequence shown here is derived from an EMBL/GenBank/DDBJ whole genome shotgun (WGS) entry which is preliminary data.</text>
</comment>
<evidence type="ECO:0000313" key="3">
    <source>
        <dbReference type="Proteomes" id="UP001231189"/>
    </source>
</evidence>
<dbReference type="EMBL" id="JAUUTY010000006">
    <property type="protein sequence ID" value="KAK1617042.1"/>
    <property type="molecule type" value="Genomic_DNA"/>
</dbReference>
<feature type="compositionally biased region" description="Polar residues" evidence="1">
    <location>
        <begin position="191"/>
        <end position="205"/>
    </location>
</feature>
<organism evidence="2 3">
    <name type="scientific">Lolium multiflorum</name>
    <name type="common">Italian ryegrass</name>
    <name type="synonym">Lolium perenne subsp. multiflorum</name>
    <dbReference type="NCBI Taxonomy" id="4521"/>
    <lineage>
        <taxon>Eukaryota</taxon>
        <taxon>Viridiplantae</taxon>
        <taxon>Streptophyta</taxon>
        <taxon>Embryophyta</taxon>
        <taxon>Tracheophyta</taxon>
        <taxon>Spermatophyta</taxon>
        <taxon>Magnoliopsida</taxon>
        <taxon>Liliopsida</taxon>
        <taxon>Poales</taxon>
        <taxon>Poaceae</taxon>
        <taxon>BOP clade</taxon>
        <taxon>Pooideae</taxon>
        <taxon>Poodae</taxon>
        <taxon>Poeae</taxon>
        <taxon>Poeae Chloroplast Group 2 (Poeae type)</taxon>
        <taxon>Loliodinae</taxon>
        <taxon>Loliinae</taxon>
        <taxon>Lolium</taxon>
    </lineage>
</organism>
<name>A0AAD8VRC6_LOLMU</name>
<evidence type="ECO:0000256" key="1">
    <source>
        <dbReference type="SAM" id="MobiDB-lite"/>
    </source>
</evidence>
<dbReference type="Proteomes" id="UP001231189">
    <property type="component" value="Unassembled WGS sequence"/>
</dbReference>
<sequence length="614" mass="66210">MPMDWEWGFLPLSSTNPPTDDAKERFPRITAEKRGPCRKRDLDEVDPDPYVPWTQLKMGGTNALHPEASSASANPQVLDHATPLQAEVGQEFLDKLASQGKKNKAPATEAGSSHAPPAKRARQEVVGGKTVSRKEYRRREMPVASGAALKISKSATGMPPESSEETARTSSRPQPSPVPSEHRAEEDNASPPETQDTGASNTSADTEAAGREEPLVPSVPKKKKKTSASSPSKTVPDSSAPASSTPVQDAPDAPAPPKTAPKPPPAASTGEPAAANPTPPPSQDPAAAKPTAPEGVKLSKPKAAAVTSAATSGPQSLVLHAGRAAIVAGETAPAPLGRITELTRGGADLGHLLDYAEKWNQADESPTTRGMVKDKMPVIDPAGPRSTGQHFSRLRRAVKEFDNSTADARKRLFEELLWEHRDLAEAHSHCQSVPEASIEALKTQLATLQAEKEQLIQSHRKALGAQEVISAQLKEKLVQTELWHDQERKNAKAAAESKLDETLKEFTDSTAVLRAELEEHSGARKAAEDRIALLNVEQKEYDQLVVQTDALAFRLFPDSQLHANKKVMERRAAQQMTNPNAPWDPYDHLVALSARVQHMRAVDRHLVDLPDVAI</sequence>
<feature type="compositionally biased region" description="Pro residues" evidence="1">
    <location>
        <begin position="253"/>
        <end position="266"/>
    </location>
</feature>
<protein>
    <submittedName>
        <fullName evidence="2">Uncharacterized protein</fullName>
    </submittedName>
</protein>
<keyword evidence="3" id="KW-1185">Reference proteome</keyword>
<reference evidence="2" key="1">
    <citation type="submission" date="2023-07" db="EMBL/GenBank/DDBJ databases">
        <title>A chromosome-level genome assembly of Lolium multiflorum.</title>
        <authorList>
            <person name="Chen Y."/>
            <person name="Copetti D."/>
            <person name="Kolliker R."/>
            <person name="Studer B."/>
        </authorList>
    </citation>
    <scope>NUCLEOTIDE SEQUENCE</scope>
    <source>
        <strain evidence="2">02402/16</strain>
        <tissue evidence="2">Leaf</tissue>
    </source>
</reference>
<feature type="compositionally biased region" description="Basic and acidic residues" evidence="1">
    <location>
        <begin position="132"/>
        <end position="141"/>
    </location>
</feature>
<gene>
    <name evidence="2" type="ORF">QYE76_022559</name>
</gene>
<feature type="region of interest" description="Disordered" evidence="1">
    <location>
        <begin position="364"/>
        <end position="388"/>
    </location>
</feature>
<feature type="compositionally biased region" description="Basic and acidic residues" evidence="1">
    <location>
        <begin position="20"/>
        <end position="42"/>
    </location>
</feature>
<accession>A0AAD8VRC6</accession>
<evidence type="ECO:0000313" key="2">
    <source>
        <dbReference type="EMBL" id="KAK1617042.1"/>
    </source>
</evidence>
<dbReference type="AlphaFoldDB" id="A0AAD8VRC6"/>
<feature type="region of interest" description="Disordered" evidence="1">
    <location>
        <begin position="1"/>
        <end position="300"/>
    </location>
</feature>
<proteinExistence type="predicted"/>